<name>A0A4V2UX19_9HYPH</name>
<accession>A0A4V2UX19</accession>
<feature type="transmembrane region" description="Helical" evidence="1">
    <location>
        <begin position="162"/>
        <end position="179"/>
    </location>
</feature>
<feature type="transmembrane region" description="Helical" evidence="1">
    <location>
        <begin position="80"/>
        <end position="98"/>
    </location>
</feature>
<keyword evidence="1" id="KW-0472">Membrane</keyword>
<keyword evidence="1" id="KW-1133">Transmembrane helix</keyword>
<dbReference type="Pfam" id="PF00795">
    <property type="entry name" value="CN_hydrolase"/>
    <property type="match status" value="1"/>
</dbReference>
<sequence length="388" mass="40926">MAGETLFSAGLVAAGAVIGLVAWQGDPRLLPAAMLFPAIWSLAPYRAVASLASAAYFLAASRGLPQGVATFFASDLLTGIALWGIASIGFVLVHATLWTQRAGWSGPARYAIAAILMALPPFGIVGWAHPITAAGVIFPAMGWIGLLAAFMLLVGLASGRRWLPVALLLGLWGIAIVHWQPPPTPTGWVGVDTQLRDIIGPGTAYAFQTATIANVKAAVAAGAEVVVLPESAAGQWTATVERLWVERFRGQPAVIALGAILITREGYDNVLMEVSAAGARVLYRERMPVPVSMWRPWSDGSGSGSGARADFFANPVVTLAGRRIAPLICYEQLIVWPVLQSMLHTPDVIVSAGNGWWAAGTNIIAIQHANAEAWARLFGLPLVLAFNT</sequence>
<keyword evidence="1" id="KW-0812">Transmembrane</keyword>
<organism evidence="3 4">
    <name type="scientific">Aquabacter spiritensis</name>
    <dbReference type="NCBI Taxonomy" id="933073"/>
    <lineage>
        <taxon>Bacteria</taxon>
        <taxon>Pseudomonadati</taxon>
        <taxon>Pseudomonadota</taxon>
        <taxon>Alphaproteobacteria</taxon>
        <taxon>Hyphomicrobiales</taxon>
        <taxon>Xanthobacteraceae</taxon>
        <taxon>Aquabacter</taxon>
    </lineage>
</organism>
<evidence type="ECO:0000313" key="3">
    <source>
        <dbReference type="EMBL" id="TCT01858.1"/>
    </source>
</evidence>
<feature type="transmembrane region" description="Helical" evidence="1">
    <location>
        <begin position="6"/>
        <end position="23"/>
    </location>
</feature>
<dbReference type="Gene3D" id="3.60.110.10">
    <property type="entry name" value="Carbon-nitrogen hydrolase"/>
    <property type="match status" value="1"/>
</dbReference>
<comment type="caution">
    <text evidence="3">The sequence shown here is derived from an EMBL/GenBank/DDBJ whole genome shotgun (WGS) entry which is preliminary data.</text>
</comment>
<dbReference type="AlphaFoldDB" id="A0A4V2UX19"/>
<evidence type="ECO:0000313" key="4">
    <source>
        <dbReference type="Proteomes" id="UP000294664"/>
    </source>
</evidence>
<feature type="transmembrane region" description="Helical" evidence="1">
    <location>
        <begin position="35"/>
        <end position="60"/>
    </location>
</feature>
<keyword evidence="3" id="KW-0378">Hydrolase</keyword>
<dbReference type="Proteomes" id="UP000294664">
    <property type="component" value="Unassembled WGS sequence"/>
</dbReference>
<protein>
    <submittedName>
        <fullName evidence="3">Carbon-nitrogen hydrolase</fullName>
    </submittedName>
</protein>
<reference evidence="3 4" key="1">
    <citation type="submission" date="2019-03" db="EMBL/GenBank/DDBJ databases">
        <title>Genomic Encyclopedia of Type Strains, Phase IV (KMG-IV): sequencing the most valuable type-strain genomes for metagenomic binning, comparative biology and taxonomic classification.</title>
        <authorList>
            <person name="Goeker M."/>
        </authorList>
    </citation>
    <scope>NUCLEOTIDE SEQUENCE [LARGE SCALE GENOMIC DNA]</scope>
    <source>
        <strain evidence="3 4">DSM 9035</strain>
    </source>
</reference>
<feature type="domain" description="CN hydrolase" evidence="2">
    <location>
        <begin position="251"/>
        <end position="376"/>
    </location>
</feature>
<dbReference type="NCBIfam" id="NF010398">
    <property type="entry name" value="PRK13825.1-2"/>
    <property type="match status" value="1"/>
</dbReference>
<proteinExistence type="predicted"/>
<dbReference type="GO" id="GO:0016787">
    <property type="term" value="F:hydrolase activity"/>
    <property type="evidence" value="ECO:0007669"/>
    <property type="project" value="UniProtKB-KW"/>
</dbReference>
<evidence type="ECO:0000256" key="1">
    <source>
        <dbReference type="SAM" id="Phobius"/>
    </source>
</evidence>
<dbReference type="InterPro" id="IPR036526">
    <property type="entry name" value="C-N_Hydrolase_sf"/>
</dbReference>
<dbReference type="SUPFAM" id="SSF56317">
    <property type="entry name" value="Carbon-nitrogen hydrolase"/>
    <property type="match status" value="1"/>
</dbReference>
<gene>
    <name evidence="3" type="ORF">EDC64_11655</name>
</gene>
<dbReference type="EMBL" id="SMAI01000016">
    <property type="protein sequence ID" value="TCT01858.1"/>
    <property type="molecule type" value="Genomic_DNA"/>
</dbReference>
<keyword evidence="4" id="KW-1185">Reference proteome</keyword>
<dbReference type="RefSeq" id="WP_245504809.1">
    <property type="nucleotide sequence ID" value="NZ_SMAI01000016.1"/>
</dbReference>
<feature type="transmembrane region" description="Helical" evidence="1">
    <location>
        <begin position="134"/>
        <end position="155"/>
    </location>
</feature>
<feature type="transmembrane region" description="Helical" evidence="1">
    <location>
        <begin position="110"/>
        <end position="128"/>
    </location>
</feature>
<dbReference type="InterPro" id="IPR003010">
    <property type="entry name" value="C-N_Hydrolase"/>
</dbReference>
<evidence type="ECO:0000259" key="2">
    <source>
        <dbReference type="Pfam" id="PF00795"/>
    </source>
</evidence>